<reference evidence="2" key="1">
    <citation type="submission" date="2021-05" db="EMBL/GenBank/DDBJ databases">
        <authorList>
            <person name="Alioto T."/>
            <person name="Alioto T."/>
            <person name="Gomez Garrido J."/>
        </authorList>
    </citation>
    <scope>NUCLEOTIDE SEQUENCE</scope>
</reference>
<accession>A0A8D8VGV4</accession>
<dbReference type="AlphaFoldDB" id="A0A8D8VGV4"/>
<evidence type="ECO:0000313" key="2">
    <source>
        <dbReference type="EMBL" id="CAG6721152.1"/>
    </source>
</evidence>
<sequence>MMTSNFYKRHEIDPESMASAACVSAHKCFRTHPNAPVVVCLRQRATLHILLLLFSCICSVLQDLFNIYPSFFSLSSESFPSFFLSIMPLSVQISSASCLLSFNALILSYLSWI</sequence>
<organism evidence="2">
    <name type="scientific">Cacopsylla melanoneura</name>
    <dbReference type="NCBI Taxonomy" id="428564"/>
    <lineage>
        <taxon>Eukaryota</taxon>
        <taxon>Metazoa</taxon>
        <taxon>Ecdysozoa</taxon>
        <taxon>Arthropoda</taxon>
        <taxon>Hexapoda</taxon>
        <taxon>Insecta</taxon>
        <taxon>Pterygota</taxon>
        <taxon>Neoptera</taxon>
        <taxon>Paraneoptera</taxon>
        <taxon>Hemiptera</taxon>
        <taxon>Sternorrhyncha</taxon>
        <taxon>Psylloidea</taxon>
        <taxon>Psyllidae</taxon>
        <taxon>Psyllinae</taxon>
        <taxon>Cacopsylla</taxon>
    </lineage>
</organism>
<keyword evidence="1" id="KW-0472">Membrane</keyword>
<keyword evidence="1" id="KW-1133">Transmembrane helix</keyword>
<dbReference type="EMBL" id="HBUF01361690">
    <property type="protein sequence ID" value="CAG6721150.1"/>
    <property type="molecule type" value="Transcribed_RNA"/>
</dbReference>
<keyword evidence="1" id="KW-0812">Transmembrane</keyword>
<dbReference type="EMBL" id="HBUF01361692">
    <property type="protein sequence ID" value="CAG6721152.1"/>
    <property type="molecule type" value="Transcribed_RNA"/>
</dbReference>
<evidence type="ECO:0000256" key="1">
    <source>
        <dbReference type="SAM" id="Phobius"/>
    </source>
</evidence>
<protein>
    <submittedName>
        <fullName evidence="2">Uncharacterized protein</fullName>
    </submittedName>
</protein>
<name>A0A8D8VGV4_9HEMI</name>
<feature type="transmembrane region" description="Helical" evidence="1">
    <location>
        <begin position="49"/>
        <end position="69"/>
    </location>
</feature>
<proteinExistence type="predicted"/>
<feature type="transmembrane region" description="Helical" evidence="1">
    <location>
        <begin position="89"/>
        <end position="112"/>
    </location>
</feature>